<dbReference type="GO" id="GO:0004066">
    <property type="term" value="F:asparagine synthase (glutamine-hydrolyzing) activity"/>
    <property type="evidence" value="ECO:0007669"/>
    <property type="project" value="UniProtKB-EC"/>
</dbReference>
<accession>A0A1C4YSQ1</accession>
<comment type="similarity">
    <text evidence="2">Belongs to the asparagine synthetase family.</text>
</comment>
<comment type="catalytic activity">
    <reaction evidence="8">
        <text>L-aspartate + L-glutamine + ATP + H2O = L-asparagine + L-glutamate + AMP + diphosphate + H(+)</text>
        <dbReference type="Rhea" id="RHEA:12228"/>
        <dbReference type="ChEBI" id="CHEBI:15377"/>
        <dbReference type="ChEBI" id="CHEBI:15378"/>
        <dbReference type="ChEBI" id="CHEBI:29985"/>
        <dbReference type="ChEBI" id="CHEBI:29991"/>
        <dbReference type="ChEBI" id="CHEBI:30616"/>
        <dbReference type="ChEBI" id="CHEBI:33019"/>
        <dbReference type="ChEBI" id="CHEBI:58048"/>
        <dbReference type="ChEBI" id="CHEBI:58359"/>
        <dbReference type="ChEBI" id="CHEBI:456215"/>
        <dbReference type="EC" id="6.3.5.4"/>
    </reaction>
</comment>
<dbReference type="EMBL" id="FMCT01000006">
    <property type="protein sequence ID" value="SCF23822.1"/>
    <property type="molecule type" value="Genomic_DNA"/>
</dbReference>
<evidence type="ECO:0000256" key="11">
    <source>
        <dbReference type="PIRSR" id="PIRSR001589-3"/>
    </source>
</evidence>
<feature type="binding site" evidence="10">
    <location>
        <position position="103"/>
    </location>
    <ligand>
        <name>L-glutamine</name>
        <dbReference type="ChEBI" id="CHEBI:58359"/>
    </ligand>
</feature>
<proteinExistence type="inferred from homology"/>
<feature type="binding site" evidence="10">
    <location>
        <position position="262"/>
    </location>
    <ligand>
        <name>ATP</name>
        <dbReference type="ChEBI" id="CHEBI:30616"/>
    </ligand>
</feature>
<reference evidence="14" key="1">
    <citation type="submission" date="2016-06" db="EMBL/GenBank/DDBJ databases">
        <authorList>
            <person name="Varghese N."/>
            <person name="Submissions Spin"/>
        </authorList>
    </citation>
    <scope>NUCLEOTIDE SEQUENCE [LARGE SCALE GENOMIC DNA]</scope>
    <source>
        <strain evidence="14">DSM 43168</strain>
    </source>
</reference>
<dbReference type="GO" id="GO:0006529">
    <property type="term" value="P:asparagine biosynthetic process"/>
    <property type="evidence" value="ECO:0007669"/>
    <property type="project" value="UniProtKB-KW"/>
</dbReference>
<keyword evidence="6 9" id="KW-0061">Asparagine biosynthesis</keyword>
<dbReference type="SUPFAM" id="SSF56235">
    <property type="entry name" value="N-terminal nucleophile aminohydrolases (Ntn hydrolases)"/>
    <property type="match status" value="1"/>
</dbReference>
<evidence type="ECO:0000256" key="4">
    <source>
        <dbReference type="ARBA" id="ARBA00022741"/>
    </source>
</evidence>
<evidence type="ECO:0000256" key="7">
    <source>
        <dbReference type="ARBA" id="ARBA00022962"/>
    </source>
</evidence>
<evidence type="ECO:0000256" key="9">
    <source>
        <dbReference type="PIRSR" id="PIRSR001589-1"/>
    </source>
</evidence>
<comment type="pathway">
    <text evidence="1">Amino-acid biosynthesis; L-asparagine biosynthesis; L-asparagine from L-aspartate (L-Gln route): step 1/1.</text>
</comment>
<keyword evidence="5 10" id="KW-0067">ATP-binding</keyword>
<dbReference type="AlphaFoldDB" id="A0A1C4YSQ1"/>
<dbReference type="InterPro" id="IPR006426">
    <property type="entry name" value="Asn_synth_AEB"/>
</dbReference>
<keyword evidence="9" id="KW-0028">Amino-acid biosynthesis</keyword>
<dbReference type="SUPFAM" id="SSF52402">
    <property type="entry name" value="Adenine nucleotide alpha hydrolases-like"/>
    <property type="match status" value="1"/>
</dbReference>
<dbReference type="NCBIfam" id="TIGR01536">
    <property type="entry name" value="asn_synth_AEB"/>
    <property type="match status" value="1"/>
</dbReference>
<organism evidence="13 14">
    <name type="scientific">Micromonospora carbonacea</name>
    <dbReference type="NCBI Taxonomy" id="47853"/>
    <lineage>
        <taxon>Bacteria</taxon>
        <taxon>Bacillati</taxon>
        <taxon>Actinomycetota</taxon>
        <taxon>Actinomycetes</taxon>
        <taxon>Micromonosporales</taxon>
        <taxon>Micromonosporaceae</taxon>
        <taxon>Micromonospora</taxon>
    </lineage>
</organism>
<dbReference type="InterPro" id="IPR029055">
    <property type="entry name" value="Ntn_hydrolases_N"/>
</dbReference>
<keyword evidence="14" id="KW-1185">Reference proteome</keyword>
<keyword evidence="7 9" id="KW-0315">Glutamine amidotransferase</keyword>
<dbReference type="InterPro" id="IPR017932">
    <property type="entry name" value="GATase_2_dom"/>
</dbReference>
<sequence length="612" mass="67893">MCGITGWIDFGRDLRAASAAIASMTATMSCRGPDAEGTWIGPHAALGHRRLAVIDLENGTQPMLDDPDRDPTAVITYSGEVYNFQELRDELAARGHRFRTRSDTEVVLRGYLEWGEGLPERLVGMFAFAVWDNRDQRLLLVRDRLGVKPLYYYPTPRGVLFGSEPKAILAHPEARAQLGTTGLQELMTWVNTPGQAIFEGMRSVLPGHVLRFDRTSTSETAYWRLPATAHHDDRATTVETVRRLLRRAVAGQTVADVPLCSLLSGGLDSSTVTAYAAEALAERGEGPLRSFAVGFSRPGIPGQDPAEDASFAAKLAATVGTAHETITLNAADLTDPAARLAVLRARDLPLGLADMDTSLYLLFRTVRRHSTVALSGEGADELFGGYPWFHDHGATTADTFPWMHHSAPIDVSGPSFLDPDLPRRLALDDYRADRYAEAVREVPALDGENELDARMRRVSHLFLTRFMPMLLERKDRMSMAVGLEVRVPFCDHRLVEYVFNVPWSTKSFDGREKSLLRAAVAGTVPGFVLDRRKTPYPAIVDPAYDQAMRQKLGDLMADSNAPVRPLMEQSSARAAYALVEQAEPSQLQFLRLGFESLLRINDWMREYRVELL</sequence>
<feature type="binding site" evidence="10">
    <location>
        <begin position="375"/>
        <end position="376"/>
    </location>
    <ligand>
        <name>ATP</name>
        <dbReference type="ChEBI" id="CHEBI:30616"/>
    </ligand>
</feature>
<evidence type="ECO:0000256" key="10">
    <source>
        <dbReference type="PIRSR" id="PIRSR001589-2"/>
    </source>
</evidence>
<feature type="active site" description="For GATase activity" evidence="9">
    <location>
        <position position="2"/>
    </location>
</feature>
<feature type="site" description="Important for beta-aspartyl-AMP intermediate formation" evidence="11">
    <location>
        <position position="377"/>
    </location>
</feature>
<dbReference type="PANTHER" id="PTHR43284:SF1">
    <property type="entry name" value="ASPARAGINE SYNTHETASE"/>
    <property type="match status" value="1"/>
</dbReference>
<dbReference type="Pfam" id="PF13537">
    <property type="entry name" value="GATase_7"/>
    <property type="match status" value="1"/>
</dbReference>
<dbReference type="GO" id="GO:0005829">
    <property type="term" value="C:cytosol"/>
    <property type="evidence" value="ECO:0007669"/>
    <property type="project" value="TreeGrafter"/>
</dbReference>
<evidence type="ECO:0000256" key="6">
    <source>
        <dbReference type="ARBA" id="ARBA00022888"/>
    </source>
</evidence>
<evidence type="ECO:0000256" key="2">
    <source>
        <dbReference type="ARBA" id="ARBA00005752"/>
    </source>
</evidence>
<dbReference type="GO" id="GO:0005524">
    <property type="term" value="F:ATP binding"/>
    <property type="evidence" value="ECO:0007669"/>
    <property type="project" value="UniProtKB-KW"/>
</dbReference>
<evidence type="ECO:0000256" key="1">
    <source>
        <dbReference type="ARBA" id="ARBA00005187"/>
    </source>
</evidence>
<dbReference type="RefSeq" id="WP_074475321.1">
    <property type="nucleotide sequence ID" value="NZ_FMCT01000006.1"/>
</dbReference>
<evidence type="ECO:0000256" key="8">
    <source>
        <dbReference type="ARBA" id="ARBA00048741"/>
    </source>
</evidence>
<gene>
    <name evidence="13" type="ORF">GA0070563_106408</name>
</gene>
<dbReference type="Pfam" id="PF00733">
    <property type="entry name" value="Asn_synthase"/>
    <property type="match status" value="1"/>
</dbReference>
<dbReference type="Gene3D" id="3.40.50.620">
    <property type="entry name" value="HUPs"/>
    <property type="match status" value="1"/>
</dbReference>
<dbReference type="PROSITE" id="PS51278">
    <property type="entry name" value="GATASE_TYPE_2"/>
    <property type="match status" value="1"/>
</dbReference>
<name>A0A1C4YSQ1_9ACTN</name>
<dbReference type="Gene3D" id="3.60.20.10">
    <property type="entry name" value="Glutamine Phosphoribosylpyrophosphate, subunit 1, domain 1"/>
    <property type="match status" value="1"/>
</dbReference>
<dbReference type="Proteomes" id="UP000183585">
    <property type="component" value="Unassembled WGS sequence"/>
</dbReference>
<dbReference type="PIRSF" id="PIRSF001589">
    <property type="entry name" value="Asn_synthetase_glu-h"/>
    <property type="match status" value="1"/>
</dbReference>
<dbReference type="InterPro" id="IPR033738">
    <property type="entry name" value="AsnB_N"/>
</dbReference>
<keyword evidence="4 10" id="KW-0547">Nucleotide-binding</keyword>
<evidence type="ECO:0000313" key="14">
    <source>
        <dbReference type="Proteomes" id="UP000183585"/>
    </source>
</evidence>
<dbReference type="InterPro" id="IPR051786">
    <property type="entry name" value="ASN_synthetase/amidase"/>
</dbReference>
<dbReference type="CDD" id="cd01991">
    <property type="entry name" value="Asn_synthase_B_C"/>
    <property type="match status" value="1"/>
</dbReference>
<feature type="domain" description="Glutamine amidotransferase type-2" evidence="12">
    <location>
        <begin position="2"/>
        <end position="215"/>
    </location>
</feature>
<dbReference type="InterPro" id="IPR001962">
    <property type="entry name" value="Asn_synthase"/>
</dbReference>
<evidence type="ECO:0000259" key="12">
    <source>
        <dbReference type="PROSITE" id="PS51278"/>
    </source>
</evidence>
<dbReference type="CDD" id="cd00712">
    <property type="entry name" value="AsnB"/>
    <property type="match status" value="1"/>
</dbReference>
<evidence type="ECO:0000256" key="5">
    <source>
        <dbReference type="ARBA" id="ARBA00022840"/>
    </source>
</evidence>
<dbReference type="PANTHER" id="PTHR43284">
    <property type="entry name" value="ASPARAGINE SYNTHETASE (GLUTAMINE-HYDROLYZING)"/>
    <property type="match status" value="1"/>
</dbReference>
<protein>
    <recommendedName>
        <fullName evidence="3">asparagine synthase (glutamine-hydrolyzing)</fullName>
        <ecNumber evidence="3">6.3.5.4</ecNumber>
    </recommendedName>
</protein>
<evidence type="ECO:0000313" key="13">
    <source>
        <dbReference type="EMBL" id="SCF23822.1"/>
    </source>
</evidence>
<feature type="binding site" evidence="10">
    <location>
        <position position="293"/>
    </location>
    <ligand>
        <name>ATP</name>
        <dbReference type="ChEBI" id="CHEBI:30616"/>
    </ligand>
</feature>
<dbReference type="InterPro" id="IPR014729">
    <property type="entry name" value="Rossmann-like_a/b/a_fold"/>
</dbReference>
<evidence type="ECO:0000256" key="3">
    <source>
        <dbReference type="ARBA" id="ARBA00012737"/>
    </source>
</evidence>
<dbReference type="EC" id="6.3.5.4" evidence="3"/>